<dbReference type="PANTHER" id="PTHR21716:SF53">
    <property type="entry name" value="PERMEASE PERM-RELATED"/>
    <property type="match status" value="1"/>
</dbReference>
<keyword evidence="6 8" id="KW-1133">Transmembrane helix</keyword>
<dbReference type="EMBL" id="JBHTBE010000004">
    <property type="protein sequence ID" value="MFC7270167.1"/>
    <property type="molecule type" value="Genomic_DNA"/>
</dbReference>
<feature type="transmembrane region" description="Helical" evidence="8">
    <location>
        <begin position="102"/>
        <end position="123"/>
    </location>
</feature>
<proteinExistence type="inferred from homology"/>
<feature type="transmembrane region" description="Helical" evidence="8">
    <location>
        <begin position="46"/>
        <end position="66"/>
    </location>
</feature>
<keyword evidence="3" id="KW-0813">Transport</keyword>
<feature type="transmembrane region" description="Helical" evidence="8">
    <location>
        <begin position="301"/>
        <end position="323"/>
    </location>
</feature>
<evidence type="ECO:0000256" key="8">
    <source>
        <dbReference type="SAM" id="Phobius"/>
    </source>
</evidence>
<comment type="similarity">
    <text evidence="2">Belongs to the autoinducer-2 exporter (AI-2E) (TC 2.A.86) family.</text>
</comment>
<feature type="transmembrane region" description="Helical" evidence="8">
    <location>
        <begin position="192"/>
        <end position="213"/>
    </location>
</feature>
<name>A0ABW2HFS9_9MICO</name>
<evidence type="ECO:0000313" key="10">
    <source>
        <dbReference type="Proteomes" id="UP001596507"/>
    </source>
</evidence>
<evidence type="ECO:0000256" key="7">
    <source>
        <dbReference type="ARBA" id="ARBA00023136"/>
    </source>
</evidence>
<dbReference type="Pfam" id="PF01594">
    <property type="entry name" value="AI-2E_transport"/>
    <property type="match status" value="1"/>
</dbReference>
<comment type="subcellular location">
    <subcellularLocation>
        <location evidence="1">Cell membrane</location>
        <topology evidence="1">Multi-pass membrane protein</topology>
    </subcellularLocation>
</comment>
<evidence type="ECO:0000313" key="9">
    <source>
        <dbReference type="EMBL" id="MFC7270167.1"/>
    </source>
</evidence>
<sequence>MSDQTASPEPTAPEVLRADAAAGTDAAASAPVSPDTRRWTSLSNPFAVGFSLTLGGLVAILLGLAVSNLSTILIYIAFALFAALGLNPVVSRLERAGLSRVWAIVLVYAAFALVIVGVLWLIMPTVVSQIAQFIGDIPSMIRDFEQTDAYAWMVTTFGDQVDTIVSQLQSFITNPANIAAIGGGVLQVGVSIATTISGLIIVLVLSLYFLASLQPMKDSFVRFAPARSRAKVAGMTDEITESVGGYLMGMVVLAFCNSVVAFLLHFFLGLPFPALMAVVAFCITLIPLIGSVLFWGIATVLALFTSPVSALIFAIVYLIYMQIEAYFLTPRVMSKTISVPGALVIIGAMVGGTLLGLLGALVAIPVTASILLILKQVVIPKQDAKL</sequence>
<organism evidence="9 10">
    <name type="scientific">Microbacterium fluvii</name>
    <dbReference type="NCBI Taxonomy" id="415215"/>
    <lineage>
        <taxon>Bacteria</taxon>
        <taxon>Bacillati</taxon>
        <taxon>Actinomycetota</taxon>
        <taxon>Actinomycetes</taxon>
        <taxon>Micrococcales</taxon>
        <taxon>Microbacteriaceae</taxon>
        <taxon>Microbacterium</taxon>
    </lineage>
</organism>
<evidence type="ECO:0000256" key="6">
    <source>
        <dbReference type="ARBA" id="ARBA00022989"/>
    </source>
</evidence>
<evidence type="ECO:0000256" key="3">
    <source>
        <dbReference type="ARBA" id="ARBA00022448"/>
    </source>
</evidence>
<keyword evidence="10" id="KW-1185">Reference proteome</keyword>
<evidence type="ECO:0000256" key="4">
    <source>
        <dbReference type="ARBA" id="ARBA00022475"/>
    </source>
</evidence>
<reference evidence="10" key="1">
    <citation type="journal article" date="2019" name="Int. J. Syst. Evol. Microbiol.">
        <title>The Global Catalogue of Microorganisms (GCM) 10K type strain sequencing project: providing services to taxonomists for standard genome sequencing and annotation.</title>
        <authorList>
            <consortium name="The Broad Institute Genomics Platform"/>
            <consortium name="The Broad Institute Genome Sequencing Center for Infectious Disease"/>
            <person name="Wu L."/>
            <person name="Ma J."/>
        </authorList>
    </citation>
    <scope>NUCLEOTIDE SEQUENCE [LARGE SCALE GENOMIC DNA]</scope>
    <source>
        <strain evidence="10">CGMCC 1.15772</strain>
    </source>
</reference>
<dbReference type="InterPro" id="IPR002549">
    <property type="entry name" value="AI-2E-like"/>
</dbReference>
<keyword evidence="5 8" id="KW-0812">Transmembrane</keyword>
<dbReference type="PANTHER" id="PTHR21716">
    <property type="entry name" value="TRANSMEMBRANE PROTEIN"/>
    <property type="match status" value="1"/>
</dbReference>
<accession>A0ABW2HFS9</accession>
<feature type="transmembrane region" description="Helical" evidence="8">
    <location>
        <begin position="245"/>
        <end position="268"/>
    </location>
</feature>
<feature type="transmembrane region" description="Helical" evidence="8">
    <location>
        <begin position="274"/>
        <end position="294"/>
    </location>
</feature>
<dbReference type="RefSeq" id="WP_262875098.1">
    <property type="nucleotide sequence ID" value="NZ_JAOPFX010000004.1"/>
</dbReference>
<dbReference type="Proteomes" id="UP001596507">
    <property type="component" value="Unassembled WGS sequence"/>
</dbReference>
<evidence type="ECO:0000256" key="2">
    <source>
        <dbReference type="ARBA" id="ARBA00009773"/>
    </source>
</evidence>
<keyword evidence="7 8" id="KW-0472">Membrane</keyword>
<evidence type="ECO:0000256" key="5">
    <source>
        <dbReference type="ARBA" id="ARBA00022692"/>
    </source>
</evidence>
<comment type="caution">
    <text evidence="9">The sequence shown here is derived from an EMBL/GenBank/DDBJ whole genome shotgun (WGS) entry which is preliminary data.</text>
</comment>
<evidence type="ECO:0000256" key="1">
    <source>
        <dbReference type="ARBA" id="ARBA00004651"/>
    </source>
</evidence>
<feature type="transmembrane region" description="Helical" evidence="8">
    <location>
        <begin position="343"/>
        <end position="374"/>
    </location>
</feature>
<keyword evidence="4" id="KW-1003">Cell membrane</keyword>
<gene>
    <name evidence="9" type="ORF">ACFQRL_14480</name>
</gene>
<protein>
    <submittedName>
        <fullName evidence="9">AI-2E family transporter</fullName>
    </submittedName>
</protein>
<feature type="transmembrane region" description="Helical" evidence="8">
    <location>
        <begin position="72"/>
        <end position="90"/>
    </location>
</feature>